<dbReference type="AlphaFoldDB" id="A0A172Q9U2"/>
<dbReference type="InterPro" id="IPR012867">
    <property type="entry name" value="DUF1648"/>
</dbReference>
<evidence type="ECO:0000313" key="3">
    <source>
        <dbReference type="EMBL" id="AND80202.1"/>
    </source>
</evidence>
<keyword evidence="4" id="KW-1185">Reference proteome</keyword>
<dbReference type="Pfam" id="PF07853">
    <property type="entry name" value="DUF1648"/>
    <property type="match status" value="1"/>
</dbReference>
<feature type="transmembrane region" description="Helical" evidence="1">
    <location>
        <begin position="110"/>
        <end position="129"/>
    </location>
</feature>
<dbReference type="Pfam" id="PF13630">
    <property type="entry name" value="SdpI"/>
    <property type="match status" value="1"/>
</dbReference>
<dbReference type="InterPro" id="IPR025962">
    <property type="entry name" value="SdpI/YhfL"/>
</dbReference>
<organism evidence="3 4">
    <name type="scientific">Streptococcus pantholopis</name>
    <dbReference type="NCBI Taxonomy" id="1811193"/>
    <lineage>
        <taxon>Bacteria</taxon>
        <taxon>Bacillati</taxon>
        <taxon>Bacillota</taxon>
        <taxon>Bacilli</taxon>
        <taxon>Lactobacillales</taxon>
        <taxon>Streptococcaceae</taxon>
        <taxon>Streptococcus</taxon>
    </lineage>
</organism>
<sequence>MKINRKVLILSSLIILLPVAVGIIYWTKLPDTMATHFDFTGRANGFNSKLFTVFGLPLLLLGTHLFVVYFTSYDPKAKNISSKPALLIYWIVPLTSLFVMAAVYSSSLGFLINPMLLSGLLLGGLALGIGNYMPKIRQNYSIGIRLPWTLDDEENWNKTHRLAGKIWVICGFIIFTESFLQLFFPYILTAALAVMILVPTVYSFRLNRLKVNNEND</sequence>
<dbReference type="STRING" id="1811193.A0O21_09435"/>
<dbReference type="GO" id="GO:0009636">
    <property type="term" value="P:response to toxic substance"/>
    <property type="evidence" value="ECO:0007669"/>
    <property type="project" value="TreeGrafter"/>
</dbReference>
<protein>
    <submittedName>
        <fullName evidence="3">Hemolysin expression modulating protein</fullName>
    </submittedName>
</protein>
<dbReference type="PANTHER" id="PTHR37810:SF5">
    <property type="entry name" value="IMMUNITY PROTEIN SDPI"/>
    <property type="match status" value="1"/>
</dbReference>
<reference evidence="4" key="2">
    <citation type="submission" date="2016-03" db="EMBL/GenBank/DDBJ databases">
        <title>Streptococcus antelopensis sp. nov., isolated from the feces of the Tibetan antelope (Pantholops hodgsonii) in Hoh Xil National Nature Reserve, Qinghai, China.</title>
        <authorList>
            <person name="Bai X."/>
        </authorList>
    </citation>
    <scope>NUCLEOTIDE SEQUENCE [LARGE SCALE GENOMIC DNA]</scope>
    <source>
        <strain evidence="4">TA 26</strain>
    </source>
</reference>
<dbReference type="KEGG" id="spat:A0O21_09435"/>
<reference evidence="3 4" key="1">
    <citation type="journal article" date="2016" name="Int. J. Syst. Evol. Microbiol.">
        <title>Streptococcuspantholopis sp. nov., isolated from faeces of the Tibetan antelope (Pantholops hodgsonii).</title>
        <authorList>
            <person name="Bai X."/>
            <person name="Xiong Y."/>
            <person name="Lu S."/>
            <person name="Jin D."/>
            <person name="Lai X."/>
            <person name="Yang J."/>
            <person name="Niu L."/>
            <person name="Hu S."/>
            <person name="Meng X."/>
            <person name="Pu J."/>
            <person name="Ye C."/>
            <person name="Xu J."/>
        </authorList>
    </citation>
    <scope>NUCLEOTIDE SEQUENCE [LARGE SCALE GENOMIC DNA]</scope>
    <source>
        <strain evidence="3 4">TA 26</strain>
    </source>
</reference>
<feature type="transmembrane region" description="Helical" evidence="1">
    <location>
        <begin position="7"/>
        <end position="27"/>
    </location>
</feature>
<feature type="transmembrane region" description="Helical" evidence="1">
    <location>
        <begin position="85"/>
        <end position="104"/>
    </location>
</feature>
<dbReference type="PIRSF" id="PIRSF038959">
    <property type="entry name" value="SdpI"/>
    <property type="match status" value="1"/>
</dbReference>
<keyword evidence="1" id="KW-0812">Transmembrane</keyword>
<dbReference type="InterPro" id="IPR026272">
    <property type="entry name" value="SdpI"/>
</dbReference>
<dbReference type="RefSeq" id="WP_067064591.1">
    <property type="nucleotide sequence ID" value="NZ_CP014699.1"/>
</dbReference>
<keyword evidence="1" id="KW-0472">Membrane</keyword>
<name>A0A172Q9U2_9STRE</name>
<evidence type="ECO:0000256" key="1">
    <source>
        <dbReference type="SAM" id="Phobius"/>
    </source>
</evidence>
<gene>
    <name evidence="3" type="ORF">A0O21_09435</name>
</gene>
<accession>A0A172Q9U2</accession>
<feature type="transmembrane region" description="Helical" evidence="1">
    <location>
        <begin position="50"/>
        <end position="73"/>
    </location>
</feature>
<dbReference type="PANTHER" id="PTHR37810">
    <property type="entry name" value="IMMUNITY PROTEIN SDPI"/>
    <property type="match status" value="1"/>
</dbReference>
<keyword evidence="1" id="KW-1133">Transmembrane helix</keyword>
<dbReference type="Proteomes" id="UP000077317">
    <property type="component" value="Chromosome"/>
</dbReference>
<dbReference type="EMBL" id="CP014699">
    <property type="protein sequence ID" value="AND80202.1"/>
    <property type="molecule type" value="Genomic_DNA"/>
</dbReference>
<feature type="transmembrane region" description="Helical" evidence="1">
    <location>
        <begin position="162"/>
        <end position="180"/>
    </location>
</feature>
<evidence type="ECO:0000313" key="4">
    <source>
        <dbReference type="Proteomes" id="UP000077317"/>
    </source>
</evidence>
<dbReference type="OrthoDB" id="9808690at2"/>
<proteinExistence type="predicted"/>
<feature type="transmembrane region" description="Helical" evidence="1">
    <location>
        <begin position="186"/>
        <end position="204"/>
    </location>
</feature>
<evidence type="ECO:0000259" key="2">
    <source>
        <dbReference type="Pfam" id="PF07853"/>
    </source>
</evidence>
<feature type="domain" description="DUF1648" evidence="2">
    <location>
        <begin position="13"/>
        <end position="60"/>
    </location>
</feature>